<name>A0A4Q8BFW8_9ACTN</name>
<organism evidence="2 3">
    <name type="scientific">Micromonospora kangleipakensis</name>
    <dbReference type="NCBI Taxonomy" id="1077942"/>
    <lineage>
        <taxon>Bacteria</taxon>
        <taxon>Bacillati</taxon>
        <taxon>Actinomycetota</taxon>
        <taxon>Actinomycetes</taxon>
        <taxon>Micromonosporales</taxon>
        <taxon>Micromonosporaceae</taxon>
        <taxon>Micromonospora</taxon>
    </lineage>
</organism>
<keyword evidence="3" id="KW-1185">Reference proteome</keyword>
<gene>
    <name evidence="2" type="ORF">EV384_4961</name>
</gene>
<dbReference type="Proteomes" id="UP000294114">
    <property type="component" value="Unassembled WGS sequence"/>
</dbReference>
<evidence type="ECO:0000256" key="1">
    <source>
        <dbReference type="SAM" id="MobiDB-lite"/>
    </source>
</evidence>
<feature type="compositionally biased region" description="Basic and acidic residues" evidence="1">
    <location>
        <begin position="112"/>
        <end position="124"/>
    </location>
</feature>
<sequence>MLSYPAAIPLSSRSLNHLAGEALFVELLAEDLQHHATQLRRRVTGSARQVLSIASGAASAAPTPAGQIAGGVLAVLASLVHGPRQRKPITLFRINKTEPPTAFLPAGPPSSERPRDGSPDRAGP</sequence>
<dbReference type="AlphaFoldDB" id="A0A4Q8BFW8"/>
<evidence type="ECO:0000313" key="2">
    <source>
        <dbReference type="EMBL" id="RZU76321.1"/>
    </source>
</evidence>
<feature type="region of interest" description="Disordered" evidence="1">
    <location>
        <begin position="90"/>
        <end position="124"/>
    </location>
</feature>
<comment type="caution">
    <text evidence="2">The sequence shown here is derived from an EMBL/GenBank/DDBJ whole genome shotgun (WGS) entry which is preliminary data.</text>
</comment>
<proteinExistence type="predicted"/>
<reference evidence="2 3" key="1">
    <citation type="submission" date="2019-02" db="EMBL/GenBank/DDBJ databases">
        <title>Sequencing the genomes of 1000 actinobacteria strains.</title>
        <authorList>
            <person name="Klenk H.-P."/>
        </authorList>
    </citation>
    <scope>NUCLEOTIDE SEQUENCE [LARGE SCALE GENOMIC DNA]</scope>
    <source>
        <strain evidence="2 3">DSM 45612</strain>
    </source>
</reference>
<protein>
    <submittedName>
        <fullName evidence="2">Uncharacterized protein</fullName>
    </submittedName>
</protein>
<dbReference type="EMBL" id="SHLD01000001">
    <property type="protein sequence ID" value="RZU76321.1"/>
    <property type="molecule type" value="Genomic_DNA"/>
</dbReference>
<accession>A0A4Q8BFW8</accession>
<evidence type="ECO:0000313" key="3">
    <source>
        <dbReference type="Proteomes" id="UP000294114"/>
    </source>
</evidence>